<evidence type="ECO:0000313" key="11">
    <source>
        <dbReference type="EMBL" id="SFI72870.1"/>
    </source>
</evidence>
<keyword evidence="5 10" id="KW-1133">Transmembrane helix</keyword>
<dbReference type="PANTHER" id="PTHR30561:SF0">
    <property type="entry name" value="GUANIDINIUM EXPORTER"/>
    <property type="match status" value="1"/>
</dbReference>
<evidence type="ECO:0000256" key="10">
    <source>
        <dbReference type="SAM" id="Phobius"/>
    </source>
</evidence>
<dbReference type="InterPro" id="IPR045324">
    <property type="entry name" value="Small_multidrug_res"/>
</dbReference>
<dbReference type="InterPro" id="IPR000390">
    <property type="entry name" value="Small_drug/metabolite_transptr"/>
</dbReference>
<evidence type="ECO:0000256" key="1">
    <source>
        <dbReference type="ARBA" id="ARBA00004651"/>
    </source>
</evidence>
<organism evidence="11 12">
    <name type="scientific">Aquamicrobium aerolatum DSM 21857</name>
    <dbReference type="NCBI Taxonomy" id="1121003"/>
    <lineage>
        <taxon>Bacteria</taxon>
        <taxon>Pseudomonadati</taxon>
        <taxon>Pseudomonadota</taxon>
        <taxon>Alphaproteobacteria</taxon>
        <taxon>Hyphomicrobiales</taxon>
        <taxon>Phyllobacteriaceae</taxon>
        <taxon>Aerobium</taxon>
    </lineage>
</organism>
<evidence type="ECO:0000256" key="6">
    <source>
        <dbReference type="ARBA" id="ARBA00023136"/>
    </source>
</evidence>
<dbReference type="AlphaFoldDB" id="A0A1I3KKI6"/>
<dbReference type="FunFam" id="1.10.3730.20:FF:000001">
    <property type="entry name" value="Quaternary ammonium compound resistance transporter SugE"/>
    <property type="match status" value="1"/>
</dbReference>
<dbReference type="GO" id="GO:0005886">
    <property type="term" value="C:plasma membrane"/>
    <property type="evidence" value="ECO:0007669"/>
    <property type="project" value="UniProtKB-SubCell"/>
</dbReference>
<dbReference type="Pfam" id="PF00893">
    <property type="entry name" value="Multi_Drug_Res"/>
    <property type="match status" value="1"/>
</dbReference>
<accession>A0A1I3KKI6</accession>
<dbReference type="GO" id="GO:1990961">
    <property type="term" value="P:xenobiotic detoxification by transmembrane export across the plasma membrane"/>
    <property type="evidence" value="ECO:0007669"/>
    <property type="project" value="UniProtKB-ARBA"/>
</dbReference>
<dbReference type="RefSeq" id="WP_091519854.1">
    <property type="nucleotide sequence ID" value="NZ_FORF01000005.1"/>
</dbReference>
<evidence type="ECO:0000313" key="12">
    <source>
        <dbReference type="Proteomes" id="UP000242763"/>
    </source>
</evidence>
<keyword evidence="2" id="KW-0813">Transport</keyword>
<dbReference type="Gene3D" id="1.10.3730.20">
    <property type="match status" value="1"/>
</dbReference>
<evidence type="ECO:0000256" key="9">
    <source>
        <dbReference type="RuleBase" id="RU003942"/>
    </source>
</evidence>
<evidence type="ECO:0000256" key="2">
    <source>
        <dbReference type="ARBA" id="ARBA00022448"/>
    </source>
</evidence>
<dbReference type="InterPro" id="IPR037185">
    <property type="entry name" value="EmrE-like"/>
</dbReference>
<dbReference type="Proteomes" id="UP000242763">
    <property type="component" value="Unassembled WGS sequence"/>
</dbReference>
<reference evidence="12" key="1">
    <citation type="submission" date="2016-10" db="EMBL/GenBank/DDBJ databases">
        <authorList>
            <person name="Varghese N."/>
            <person name="Submissions S."/>
        </authorList>
    </citation>
    <scope>NUCLEOTIDE SEQUENCE [LARGE SCALE GENOMIC DNA]</scope>
    <source>
        <strain evidence="12">DSM 21857</strain>
    </source>
</reference>
<evidence type="ECO:0000256" key="7">
    <source>
        <dbReference type="ARBA" id="ARBA00038151"/>
    </source>
</evidence>
<proteinExistence type="inferred from homology"/>
<evidence type="ECO:0000256" key="4">
    <source>
        <dbReference type="ARBA" id="ARBA00022692"/>
    </source>
</evidence>
<feature type="transmembrane region" description="Helical" evidence="10">
    <location>
        <begin position="27"/>
        <end position="46"/>
    </location>
</feature>
<evidence type="ECO:0000256" key="3">
    <source>
        <dbReference type="ARBA" id="ARBA00022475"/>
    </source>
</evidence>
<evidence type="ECO:0000256" key="8">
    <source>
        <dbReference type="ARBA" id="ARBA00039168"/>
    </source>
</evidence>
<keyword evidence="12" id="KW-1185">Reference proteome</keyword>
<dbReference type="SUPFAM" id="SSF103481">
    <property type="entry name" value="Multidrug resistance efflux transporter EmrE"/>
    <property type="match status" value="1"/>
</dbReference>
<comment type="similarity">
    <text evidence="7">Belongs to the drug/metabolite transporter (DMT) superfamily. Small multidrug resistance (SMR) (TC 2.A.7.1) family. Gdx/SugE subfamily.</text>
</comment>
<sequence>MAWAYLILAGVLEIIWAYFMKKSSGFSLLVPSAITIVTMIASFALLSISMKTLPLGTAYTIWTGIGAVGAFAVGVFVLGEAVNPMRLAAALFIVVGIVMMKLSTTA</sequence>
<keyword evidence="6 10" id="KW-0472">Membrane</keyword>
<name>A0A1I3KKI6_9HYPH</name>
<comment type="subcellular location">
    <subcellularLocation>
        <location evidence="1 9">Cell membrane</location>
        <topology evidence="1 9">Multi-pass membrane protein</topology>
    </subcellularLocation>
</comment>
<dbReference type="PANTHER" id="PTHR30561">
    <property type="entry name" value="SMR FAMILY PROTON-DEPENDENT DRUG EFFLUX TRANSPORTER SUGE"/>
    <property type="match status" value="1"/>
</dbReference>
<evidence type="ECO:0000256" key="5">
    <source>
        <dbReference type="ARBA" id="ARBA00022989"/>
    </source>
</evidence>
<feature type="transmembrane region" description="Helical" evidence="10">
    <location>
        <begin position="85"/>
        <end position="102"/>
    </location>
</feature>
<protein>
    <recommendedName>
        <fullName evidence="8">Guanidinium exporter</fullName>
    </recommendedName>
</protein>
<keyword evidence="3" id="KW-1003">Cell membrane</keyword>
<keyword evidence="4 9" id="KW-0812">Transmembrane</keyword>
<dbReference type="OrthoDB" id="9808638at2"/>
<feature type="transmembrane region" description="Helical" evidence="10">
    <location>
        <begin position="58"/>
        <end position="79"/>
    </location>
</feature>
<dbReference type="GO" id="GO:0022857">
    <property type="term" value="F:transmembrane transporter activity"/>
    <property type="evidence" value="ECO:0007669"/>
    <property type="project" value="InterPro"/>
</dbReference>
<gene>
    <name evidence="11" type="ORF">SAMN03080618_01233</name>
</gene>
<dbReference type="EMBL" id="FORF01000005">
    <property type="protein sequence ID" value="SFI72870.1"/>
    <property type="molecule type" value="Genomic_DNA"/>
</dbReference>